<protein>
    <submittedName>
        <fullName evidence="1">Uncharacterized protein</fullName>
    </submittedName>
</protein>
<dbReference type="AlphaFoldDB" id="A0A7G2C6A9"/>
<sequence length="154" mass="17507">MQNLGCYGSDGRTLWHDDREPSAHVSLARTRLEGLEEIEKVLDRHRRGRPHLPLHVVAELLYIKDGIEREHFVPDVPPRTVQPEERNPSQQRIVGGMQNEFTSVNPIWTDRDDDRVQPAKMNTTASSTNRKNAGTTVTTDIGPPNVLLYATYEI</sequence>
<dbReference type="Proteomes" id="UP000515908">
    <property type="component" value="Chromosome 04"/>
</dbReference>
<accession>A0A7G2C6A9</accession>
<dbReference type="VEuPathDB" id="TriTrypDB:ADEAN_000274100"/>
<gene>
    <name evidence="1" type="ORF">ADEAN_000274100</name>
</gene>
<organism evidence="1 2">
    <name type="scientific">Angomonas deanei</name>
    <dbReference type="NCBI Taxonomy" id="59799"/>
    <lineage>
        <taxon>Eukaryota</taxon>
        <taxon>Discoba</taxon>
        <taxon>Euglenozoa</taxon>
        <taxon>Kinetoplastea</taxon>
        <taxon>Metakinetoplastina</taxon>
        <taxon>Trypanosomatida</taxon>
        <taxon>Trypanosomatidae</taxon>
        <taxon>Strigomonadinae</taxon>
        <taxon>Angomonas</taxon>
    </lineage>
</organism>
<name>A0A7G2C6A9_9TRYP</name>
<keyword evidence="2" id="KW-1185">Reference proteome</keyword>
<evidence type="ECO:0000313" key="1">
    <source>
        <dbReference type="EMBL" id="CAD2215286.1"/>
    </source>
</evidence>
<evidence type="ECO:0000313" key="2">
    <source>
        <dbReference type="Proteomes" id="UP000515908"/>
    </source>
</evidence>
<reference evidence="1 2" key="1">
    <citation type="submission" date="2020-08" db="EMBL/GenBank/DDBJ databases">
        <authorList>
            <person name="Newling K."/>
            <person name="Davey J."/>
            <person name="Forrester S."/>
        </authorList>
    </citation>
    <scope>NUCLEOTIDE SEQUENCE [LARGE SCALE GENOMIC DNA]</scope>
    <source>
        <strain evidence="2">Crithidia deanei Carvalho (ATCC PRA-265)</strain>
    </source>
</reference>
<proteinExistence type="predicted"/>
<dbReference type="EMBL" id="LR877148">
    <property type="protein sequence ID" value="CAD2215286.1"/>
    <property type="molecule type" value="Genomic_DNA"/>
</dbReference>